<dbReference type="Proteomes" id="UP000436088">
    <property type="component" value="Unassembled WGS sequence"/>
</dbReference>
<name>A0A6A3CS88_HIBSY</name>
<feature type="region of interest" description="Disordered" evidence="2">
    <location>
        <begin position="1"/>
        <end position="24"/>
    </location>
</feature>
<evidence type="ECO:0000256" key="2">
    <source>
        <dbReference type="SAM" id="MobiDB-lite"/>
    </source>
</evidence>
<dbReference type="Pfam" id="PF02984">
    <property type="entry name" value="Cyclin_C"/>
    <property type="match status" value="1"/>
</dbReference>
<feature type="domain" description="Cyclin N-terminal" evidence="3">
    <location>
        <begin position="141"/>
        <end position="194"/>
    </location>
</feature>
<dbReference type="InterPro" id="IPR004367">
    <property type="entry name" value="Cyclin_C-dom"/>
</dbReference>
<accession>A0A6A3CS88</accession>
<evidence type="ECO:0000256" key="1">
    <source>
        <dbReference type="ARBA" id="ARBA00023127"/>
    </source>
</evidence>
<comment type="caution">
    <text evidence="5">The sequence shown here is derived from an EMBL/GenBank/DDBJ whole genome shotgun (WGS) entry which is preliminary data.</text>
</comment>
<dbReference type="InterPro" id="IPR036915">
    <property type="entry name" value="Cyclin-like_sf"/>
</dbReference>
<evidence type="ECO:0000259" key="4">
    <source>
        <dbReference type="Pfam" id="PF02984"/>
    </source>
</evidence>
<feature type="domain" description="Cyclin C-terminal" evidence="4">
    <location>
        <begin position="196"/>
        <end position="254"/>
    </location>
</feature>
<dbReference type="EMBL" id="VEPZ02000196">
    <property type="protein sequence ID" value="KAE8731427.1"/>
    <property type="molecule type" value="Genomic_DNA"/>
</dbReference>
<proteinExistence type="predicted"/>
<evidence type="ECO:0000313" key="6">
    <source>
        <dbReference type="Proteomes" id="UP000436088"/>
    </source>
</evidence>
<organism evidence="5 6">
    <name type="scientific">Hibiscus syriacus</name>
    <name type="common">Rose of Sharon</name>
    <dbReference type="NCBI Taxonomy" id="106335"/>
    <lineage>
        <taxon>Eukaryota</taxon>
        <taxon>Viridiplantae</taxon>
        <taxon>Streptophyta</taxon>
        <taxon>Embryophyta</taxon>
        <taxon>Tracheophyta</taxon>
        <taxon>Spermatophyta</taxon>
        <taxon>Magnoliopsida</taxon>
        <taxon>eudicotyledons</taxon>
        <taxon>Gunneridae</taxon>
        <taxon>Pentapetalae</taxon>
        <taxon>rosids</taxon>
        <taxon>malvids</taxon>
        <taxon>Malvales</taxon>
        <taxon>Malvaceae</taxon>
        <taxon>Malvoideae</taxon>
        <taxon>Hibiscus</taxon>
    </lineage>
</organism>
<dbReference type="AlphaFoldDB" id="A0A6A3CS88"/>
<protein>
    <submittedName>
        <fullName evidence="5">Cyclin b2,4 isoform 2</fullName>
    </submittedName>
</protein>
<dbReference type="InterPro" id="IPR006671">
    <property type="entry name" value="Cyclin_N"/>
</dbReference>
<dbReference type="Gene3D" id="1.10.472.10">
    <property type="entry name" value="Cyclin-like"/>
    <property type="match status" value="1"/>
</dbReference>
<feature type="region of interest" description="Disordered" evidence="2">
    <location>
        <begin position="54"/>
        <end position="92"/>
    </location>
</feature>
<keyword evidence="6" id="KW-1185">Reference proteome</keyword>
<evidence type="ECO:0000313" key="5">
    <source>
        <dbReference type="EMBL" id="KAE8731427.1"/>
    </source>
</evidence>
<feature type="compositionally biased region" description="Acidic residues" evidence="2">
    <location>
        <begin position="80"/>
        <end position="89"/>
    </location>
</feature>
<reference evidence="5" key="1">
    <citation type="submission" date="2019-09" db="EMBL/GenBank/DDBJ databases">
        <title>Draft genome information of white flower Hibiscus syriacus.</title>
        <authorList>
            <person name="Kim Y.-M."/>
        </authorList>
    </citation>
    <scope>NUCLEOTIDE SEQUENCE [LARGE SCALE GENOMIC DNA]</scope>
    <source>
        <strain evidence="5">YM2019G1</strain>
    </source>
</reference>
<dbReference type="Pfam" id="PF00134">
    <property type="entry name" value="Cyclin_N"/>
    <property type="match status" value="1"/>
</dbReference>
<keyword evidence="1" id="KW-0195">Cyclin</keyword>
<evidence type="ECO:0000259" key="3">
    <source>
        <dbReference type="Pfam" id="PF00134"/>
    </source>
</evidence>
<dbReference type="SUPFAM" id="SSF47954">
    <property type="entry name" value="Cyclin-like"/>
    <property type="match status" value="2"/>
</dbReference>
<gene>
    <name evidence="5" type="ORF">F3Y22_tig00002840pilonHSYRG01315</name>
</gene>
<sequence length="263" mass="30070">MAGSDENNPGVIGPSHLQGGLRAGRGGKFVAATGQNRDILLIRKFAAEMAKKQQIKPQLIKKSVPPEPVPNESDDRTITDLDDDPESGNESDLPMFKQHVEAMLEDIDRMDVEMEDIDEEFLDIDNYDKNNPLAVVEYIDDLYKFYRKAECIGSVPTNYMAQQSDINERMRAILIDWLIEAYNRKEVLDMVMYYSGLKYWSKTSEWYANYSEEQLMDCSRMMVTFHQKAGAGKLTCVYRNYCTSKYGYAAKIEPATFLLESKS</sequence>